<keyword evidence="2" id="KW-1185">Reference proteome</keyword>
<protein>
    <submittedName>
        <fullName evidence="1">Uncharacterized protein</fullName>
    </submittedName>
</protein>
<name>A0A8T0AWP8_SILME</name>
<proteinExistence type="predicted"/>
<sequence length="107" mass="12053">NLGVTMDNQLSFSSLVANVTRSCRVLLYNMNKIRPFLSTHAAHMLVQSLIISRLDYCSSLLEGVCPASLINKLQFVQNAAARVLISLRKYDHITPILSSLYWLPVKF</sequence>
<evidence type="ECO:0000313" key="2">
    <source>
        <dbReference type="Proteomes" id="UP000606274"/>
    </source>
</evidence>
<reference evidence="1" key="1">
    <citation type="submission" date="2020-08" db="EMBL/GenBank/DDBJ databases">
        <title>Chromosome-level assembly of Southern catfish (Silurus meridionalis) provides insights into visual adaptation to the nocturnal and benthic lifestyles.</title>
        <authorList>
            <person name="Zhang Y."/>
            <person name="Wang D."/>
            <person name="Peng Z."/>
        </authorList>
    </citation>
    <scope>NUCLEOTIDE SEQUENCE</scope>
    <source>
        <strain evidence="1">SWU-2019-XX</strain>
        <tissue evidence="1">Muscle</tissue>
    </source>
</reference>
<gene>
    <name evidence="1" type="ORF">HF521_004469</name>
</gene>
<dbReference type="Proteomes" id="UP000606274">
    <property type="component" value="Unassembled WGS sequence"/>
</dbReference>
<feature type="non-terminal residue" evidence="1">
    <location>
        <position position="1"/>
    </location>
</feature>
<organism evidence="1 2">
    <name type="scientific">Silurus meridionalis</name>
    <name type="common">Southern catfish</name>
    <name type="synonym">Silurus soldatovi meridionalis</name>
    <dbReference type="NCBI Taxonomy" id="175797"/>
    <lineage>
        <taxon>Eukaryota</taxon>
        <taxon>Metazoa</taxon>
        <taxon>Chordata</taxon>
        <taxon>Craniata</taxon>
        <taxon>Vertebrata</taxon>
        <taxon>Euteleostomi</taxon>
        <taxon>Actinopterygii</taxon>
        <taxon>Neopterygii</taxon>
        <taxon>Teleostei</taxon>
        <taxon>Ostariophysi</taxon>
        <taxon>Siluriformes</taxon>
        <taxon>Siluridae</taxon>
        <taxon>Silurus</taxon>
    </lineage>
</organism>
<accession>A0A8T0AWP8</accession>
<dbReference type="EMBL" id="JABFDY010000014">
    <property type="protein sequence ID" value="KAF7697959.1"/>
    <property type="molecule type" value="Genomic_DNA"/>
</dbReference>
<comment type="caution">
    <text evidence="1">The sequence shown here is derived from an EMBL/GenBank/DDBJ whole genome shotgun (WGS) entry which is preliminary data.</text>
</comment>
<dbReference type="AlphaFoldDB" id="A0A8T0AWP8"/>
<evidence type="ECO:0000313" key="1">
    <source>
        <dbReference type="EMBL" id="KAF7697959.1"/>
    </source>
</evidence>